<dbReference type="CDD" id="cd09077">
    <property type="entry name" value="R1-I-EN"/>
    <property type="match status" value="1"/>
</dbReference>
<name>A0A2S2PRL8_SCHGA</name>
<reference evidence="2" key="1">
    <citation type="submission" date="2018-04" db="EMBL/GenBank/DDBJ databases">
        <title>Transcriptome of Schizaphis graminum biotype I.</title>
        <authorList>
            <person name="Scully E.D."/>
            <person name="Geib S.M."/>
            <person name="Palmer N.A."/>
            <person name="Koch K."/>
            <person name="Bradshaw J."/>
            <person name="Heng-Moss T."/>
            <person name="Sarath G."/>
        </authorList>
    </citation>
    <scope>NUCLEOTIDE SEQUENCE</scope>
</reference>
<dbReference type="SUPFAM" id="SSF56219">
    <property type="entry name" value="DNase I-like"/>
    <property type="match status" value="1"/>
</dbReference>
<proteinExistence type="predicted"/>
<dbReference type="Pfam" id="PF00078">
    <property type="entry name" value="RVT_1"/>
    <property type="match status" value="1"/>
</dbReference>
<dbReference type="InterPro" id="IPR000477">
    <property type="entry name" value="RT_dom"/>
</dbReference>
<dbReference type="InterPro" id="IPR043502">
    <property type="entry name" value="DNA/RNA_pol_sf"/>
</dbReference>
<dbReference type="Pfam" id="PF14529">
    <property type="entry name" value="Exo_endo_phos_2"/>
    <property type="match status" value="1"/>
</dbReference>
<feature type="domain" description="Reverse transcriptase" evidence="1">
    <location>
        <begin position="480"/>
        <end position="752"/>
    </location>
</feature>
<dbReference type="AlphaFoldDB" id="A0A2S2PRL8"/>
<dbReference type="GO" id="GO:0071897">
    <property type="term" value="P:DNA biosynthetic process"/>
    <property type="evidence" value="ECO:0007669"/>
    <property type="project" value="UniProtKB-ARBA"/>
</dbReference>
<dbReference type="PANTHER" id="PTHR19446">
    <property type="entry name" value="REVERSE TRANSCRIPTASES"/>
    <property type="match status" value="1"/>
</dbReference>
<dbReference type="SUPFAM" id="SSF56672">
    <property type="entry name" value="DNA/RNA polymerases"/>
    <property type="match status" value="1"/>
</dbReference>
<accession>A0A2S2PRL8</accession>
<dbReference type="CDD" id="cd01650">
    <property type="entry name" value="RT_nLTR_like"/>
    <property type="match status" value="1"/>
</dbReference>
<protein>
    <submittedName>
        <fullName evidence="2">Retrovirus-related Pol polyprotein from type-1 retrotransposable element R1</fullName>
    </submittedName>
</protein>
<dbReference type="InterPro" id="IPR005135">
    <property type="entry name" value="Endo/exonuclease/phosphatase"/>
</dbReference>
<evidence type="ECO:0000259" key="1">
    <source>
        <dbReference type="PROSITE" id="PS50878"/>
    </source>
</evidence>
<dbReference type="Gene3D" id="3.60.10.10">
    <property type="entry name" value="Endonuclease/exonuclease/phosphatase"/>
    <property type="match status" value="1"/>
</dbReference>
<gene>
    <name evidence="2" type="primary">PO11_17</name>
    <name evidence="2" type="ORF">g.171546</name>
</gene>
<organism evidence="2">
    <name type="scientific">Schizaphis graminum</name>
    <name type="common">Green bug aphid</name>
    <dbReference type="NCBI Taxonomy" id="13262"/>
    <lineage>
        <taxon>Eukaryota</taxon>
        <taxon>Metazoa</taxon>
        <taxon>Ecdysozoa</taxon>
        <taxon>Arthropoda</taxon>
        <taxon>Hexapoda</taxon>
        <taxon>Insecta</taxon>
        <taxon>Pterygota</taxon>
        <taxon>Neoptera</taxon>
        <taxon>Paraneoptera</taxon>
        <taxon>Hemiptera</taxon>
        <taxon>Sternorrhyncha</taxon>
        <taxon>Aphidomorpha</taxon>
        <taxon>Aphidoidea</taxon>
        <taxon>Aphididae</taxon>
        <taxon>Aphidini</taxon>
        <taxon>Schizaphis</taxon>
    </lineage>
</organism>
<dbReference type="EMBL" id="GGMR01019493">
    <property type="protein sequence ID" value="MBY32112.1"/>
    <property type="molecule type" value="Transcribed_RNA"/>
</dbReference>
<evidence type="ECO:0000313" key="2">
    <source>
        <dbReference type="EMBL" id="MBY32112.1"/>
    </source>
</evidence>
<dbReference type="PROSITE" id="PS50878">
    <property type="entry name" value="RT_POL"/>
    <property type="match status" value="1"/>
</dbReference>
<dbReference type="GO" id="GO:0003824">
    <property type="term" value="F:catalytic activity"/>
    <property type="evidence" value="ECO:0007669"/>
    <property type="project" value="InterPro"/>
</dbReference>
<dbReference type="InterPro" id="IPR036691">
    <property type="entry name" value="Endo/exonu/phosph_ase_sf"/>
</dbReference>
<sequence length="1049" mass="115236">MQPNNSRSSSAIKVLQVNLNHCWAAQQLLLQTIAERGIDVVIVSDYNRHMGASPLQWVTSTDGKCAIYVTSRSPVGILDQGSGVGFAWARIGSTRFYSCYFTPNCSLQDFDRYLGDLEASIRNQGGAGLDTIVAGDFNSHSTEWGSATDDNRGRLLSDFAASLGLGVCNVGSTPTFRRANATSVIDITFSRSAGNRPLVSDWSVMTECYTASDHEYIGYSVTKAAVLGPVVEHKVTHHTGWSTKKLSLEAIKAHWDRADTPPPLSANASAEEHSDRLQDFLTRACDAAMPSRSVFHGKRAAHWWNEGIASLRRAAIAARRTYQRAGRKGDVPGRVAASEAYSLARKELKLAIRRAQERSWRELCNSVESDPWGAPYRIVTKRLGRRTPAIDGQTMVRIAGGLFPGLPPIEWSLVPATPSASTELIEFPGVETPLFTADELLRAADKLPSGKAPGPDCVPNEVIRLAVSRSPDTFLTAFNACLVKRVFPTRWKRAKLVLLHKGSGKPPDQPSSYRPISLLDGAGKLLERMLLNRITPYVEGTGAISDFQFGFRRSRSTTDAIREVLRIARAAGDGAVQNRHLCTVVTLDVKNAFNTAPWTLIDAALHRAGVPGYLTGILRSYMSEREILIGTVSSQPVTCGVPQGSVLGPTLWNLFYDGVLRLPARDGVKLVAFADDLAVVAVAHNAELMEQLVNPTLEDIARWMTSNGLRLAPEKSECVVLTNKHSYRAPALFVQGCQIPVKKAIRYLGVQLDTRLSFVEHATTAAAAARKTAVAIGRLMPNVGGPSQAKRQLLMGVVHSKLLFGADVWAERVLGVQKPKTLLLQSQRCAALRVARCYRTVSDMASLVLARTPPVFLLAEGRSRIATAKRTGVALSKGEVMADVVRRWQDVWESTTKATWTRRLIPDVSRWWQHGLRQVSYHLAQALTGHGCFQQYLWSRGRARSPACVHCSAAVDDAEHTIFLCPFWDGERSVLLRYLGRPARPEDVIDLLCGPEPAELPPGQQRERIMTTASRHRSAFLEMIEKILSRKEDLERARQRVEATGQAAS</sequence>